<proteinExistence type="predicted"/>
<evidence type="ECO:0000313" key="2">
    <source>
        <dbReference type="EMBL" id="MCI0127169.1"/>
    </source>
</evidence>
<keyword evidence="3" id="KW-1185">Reference proteome</keyword>
<dbReference type="PANTHER" id="PTHR40590:SF1">
    <property type="entry name" value="CYTOPLASMIC PROTEIN"/>
    <property type="match status" value="1"/>
</dbReference>
<dbReference type="PANTHER" id="PTHR40590">
    <property type="entry name" value="CYTOPLASMIC PROTEIN-RELATED"/>
    <property type="match status" value="1"/>
</dbReference>
<evidence type="ECO:0000256" key="1">
    <source>
        <dbReference type="SAM" id="SignalP"/>
    </source>
</evidence>
<dbReference type="Proteomes" id="UP001156140">
    <property type="component" value="Unassembled WGS sequence"/>
</dbReference>
<feature type="signal peptide" evidence="1">
    <location>
        <begin position="1"/>
        <end position="26"/>
    </location>
</feature>
<sequence>MTLRLGLAKAFATCCIWIGCAAAAQALPPLWSVADEDTRIWFFGSVHILPEDTQWRSDELETVLATADAVYFEAPLQLSDQERLGAETLKLGLVDSGTRLLDSLSAEEAAIVERAAKVAGVPMSGLNIWKPWMAANLLTTQYAAKQGYDFMAGVDMTLQNEIPLDQQRYFETIDEQLHFLADMPADKQIDLLLTTARDLDRNPDSLDLMVSAWEKGDIAELESTFLESMEAADPSWNDTLLKERNERWVTEIKSLLAEEPGTFLVVVGAAHLIGKDSVPTMLEATGLKVERVQ</sequence>
<dbReference type="RefSeq" id="WP_281735773.1">
    <property type="nucleotide sequence ID" value="NZ_JAKETQ010000001.1"/>
</dbReference>
<gene>
    <name evidence="2" type="ORF">ML536_10065</name>
</gene>
<dbReference type="InterPro" id="IPR047111">
    <property type="entry name" value="YbaP-like"/>
</dbReference>
<protein>
    <submittedName>
        <fullName evidence="2">TraB/GumN family protein</fullName>
    </submittedName>
</protein>
<dbReference type="InterPro" id="IPR002816">
    <property type="entry name" value="TraB/PrgY/GumN_fam"/>
</dbReference>
<feature type="chain" id="PRO_5041282235" evidence="1">
    <location>
        <begin position="27"/>
        <end position="293"/>
    </location>
</feature>
<dbReference type="Pfam" id="PF01963">
    <property type="entry name" value="TraB_PrgY_gumN"/>
    <property type="match status" value="1"/>
</dbReference>
<dbReference type="PROSITE" id="PS51257">
    <property type="entry name" value="PROKAR_LIPOPROTEIN"/>
    <property type="match status" value="1"/>
</dbReference>
<reference evidence="2" key="1">
    <citation type="submission" date="2022-03" db="EMBL/GenBank/DDBJ databases">
        <title>The complete genome sequence of a Methyloterrigena soli.</title>
        <authorList>
            <person name="Zi Z."/>
        </authorList>
    </citation>
    <scope>NUCLEOTIDE SEQUENCE</scope>
    <source>
        <strain evidence="2">M48</strain>
    </source>
</reference>
<keyword evidence="1" id="KW-0732">Signal</keyword>
<dbReference type="EMBL" id="JALAZD010000001">
    <property type="protein sequence ID" value="MCI0127169.1"/>
    <property type="molecule type" value="Genomic_DNA"/>
</dbReference>
<organism evidence="2 3">
    <name type="scientific">Paradevosia shaoguanensis</name>
    <dbReference type="NCBI Taxonomy" id="1335043"/>
    <lineage>
        <taxon>Bacteria</taxon>
        <taxon>Pseudomonadati</taxon>
        <taxon>Pseudomonadota</taxon>
        <taxon>Alphaproteobacteria</taxon>
        <taxon>Hyphomicrobiales</taxon>
        <taxon>Devosiaceae</taxon>
        <taxon>Paradevosia</taxon>
    </lineage>
</organism>
<name>A0AA41UDC4_9HYPH</name>
<dbReference type="AlphaFoldDB" id="A0AA41UDC4"/>
<dbReference type="CDD" id="cd14789">
    <property type="entry name" value="Tiki"/>
    <property type="match status" value="1"/>
</dbReference>
<accession>A0AA41UDC4</accession>
<comment type="caution">
    <text evidence="2">The sequence shown here is derived from an EMBL/GenBank/DDBJ whole genome shotgun (WGS) entry which is preliminary data.</text>
</comment>
<evidence type="ECO:0000313" key="3">
    <source>
        <dbReference type="Proteomes" id="UP001156140"/>
    </source>
</evidence>